<feature type="transmembrane region" description="Helical" evidence="1">
    <location>
        <begin position="7"/>
        <end position="25"/>
    </location>
</feature>
<keyword evidence="3" id="KW-1185">Reference proteome</keyword>
<dbReference type="EMBL" id="QKMR01000016">
    <property type="protein sequence ID" value="PYG86851.1"/>
    <property type="molecule type" value="Genomic_DNA"/>
</dbReference>
<protein>
    <submittedName>
        <fullName evidence="2">Uncharacterized protein</fullName>
    </submittedName>
</protein>
<gene>
    <name evidence="2" type="ORF">LY28_02671</name>
</gene>
<name>A0A318Y4A1_9FIRM</name>
<comment type="caution">
    <text evidence="2">The sequence shown here is derived from an EMBL/GenBank/DDBJ whole genome shotgun (WGS) entry which is preliminary data.</text>
</comment>
<dbReference type="Proteomes" id="UP000248132">
    <property type="component" value="Unassembled WGS sequence"/>
</dbReference>
<evidence type="ECO:0000313" key="2">
    <source>
        <dbReference type="EMBL" id="PYG86851.1"/>
    </source>
</evidence>
<evidence type="ECO:0000256" key="1">
    <source>
        <dbReference type="SAM" id="Phobius"/>
    </source>
</evidence>
<organism evidence="2 3">
    <name type="scientific">Ruminiclostridium sufflavum DSM 19573</name>
    <dbReference type="NCBI Taxonomy" id="1121337"/>
    <lineage>
        <taxon>Bacteria</taxon>
        <taxon>Bacillati</taxon>
        <taxon>Bacillota</taxon>
        <taxon>Clostridia</taxon>
        <taxon>Eubacteriales</taxon>
        <taxon>Oscillospiraceae</taxon>
        <taxon>Ruminiclostridium</taxon>
    </lineage>
</organism>
<accession>A0A318Y4A1</accession>
<proteinExistence type="predicted"/>
<dbReference type="AlphaFoldDB" id="A0A318Y4A1"/>
<feature type="transmembrane region" description="Helical" evidence="1">
    <location>
        <begin position="31"/>
        <end position="49"/>
    </location>
</feature>
<keyword evidence="1" id="KW-1133">Transmembrane helix</keyword>
<keyword evidence="1" id="KW-0472">Membrane</keyword>
<reference evidence="2 3" key="1">
    <citation type="submission" date="2018-06" db="EMBL/GenBank/DDBJ databases">
        <title>Genomic Encyclopedia of Type Strains, Phase I: the one thousand microbial genomes (KMG-I) project.</title>
        <authorList>
            <person name="Kyrpides N."/>
        </authorList>
    </citation>
    <scope>NUCLEOTIDE SEQUENCE [LARGE SCALE GENOMIC DNA]</scope>
    <source>
        <strain evidence="2 3">DSM 19573</strain>
    </source>
</reference>
<dbReference type="RefSeq" id="WP_165835565.1">
    <property type="nucleotide sequence ID" value="NZ_QKMR01000016.1"/>
</dbReference>
<sequence length="57" mass="6323">MNNTFKKVITVILLIILGFIALRIVGAVIGALIPLAFLALIGYVVFRLINKGYSKRY</sequence>
<keyword evidence="1" id="KW-0812">Transmembrane</keyword>
<evidence type="ECO:0000313" key="3">
    <source>
        <dbReference type="Proteomes" id="UP000248132"/>
    </source>
</evidence>